<dbReference type="InterPro" id="IPR036583">
    <property type="entry name" value="23S_rRNA_IVS_sf"/>
</dbReference>
<dbReference type="Proteomes" id="UP000230557">
    <property type="component" value="Unassembled WGS sequence"/>
</dbReference>
<dbReference type="Gene3D" id="1.20.1440.60">
    <property type="entry name" value="23S rRNA-intervening sequence"/>
    <property type="match status" value="1"/>
</dbReference>
<dbReference type="EMBL" id="PFAJ01000010">
    <property type="protein sequence ID" value="PIR97545.1"/>
    <property type="molecule type" value="Genomic_DNA"/>
</dbReference>
<accession>A0A2H0VEM4</accession>
<protein>
    <recommendedName>
        <fullName evidence="3">Four helix bundle protein</fullName>
    </recommendedName>
</protein>
<dbReference type="SUPFAM" id="SSF158446">
    <property type="entry name" value="IVS-encoded protein-like"/>
    <property type="match status" value="1"/>
</dbReference>
<organism evidence="1 2">
    <name type="scientific">Candidatus Doudnabacteria bacterium CG10_big_fil_rev_8_21_14_0_10_41_10</name>
    <dbReference type="NCBI Taxonomy" id="1974551"/>
    <lineage>
        <taxon>Bacteria</taxon>
        <taxon>Candidatus Doudnaibacteriota</taxon>
    </lineage>
</organism>
<name>A0A2H0VEM4_9BACT</name>
<evidence type="ECO:0008006" key="3">
    <source>
        <dbReference type="Google" id="ProtNLM"/>
    </source>
</evidence>
<comment type="caution">
    <text evidence="1">The sequence shown here is derived from an EMBL/GenBank/DDBJ whole genome shotgun (WGS) entry which is preliminary data.</text>
</comment>
<gene>
    <name evidence="1" type="ORF">COT91_00875</name>
</gene>
<dbReference type="AlphaFoldDB" id="A0A2H0VEM4"/>
<dbReference type="NCBIfam" id="TIGR02436">
    <property type="entry name" value="four helix bundle protein"/>
    <property type="match status" value="1"/>
</dbReference>
<evidence type="ECO:0000313" key="1">
    <source>
        <dbReference type="EMBL" id="PIR97545.1"/>
    </source>
</evidence>
<dbReference type="InterPro" id="IPR012657">
    <property type="entry name" value="23S_rRNA-intervening_sequence"/>
</dbReference>
<sequence>MKEKIYFYTIALGSLTELQNQIIVSRDIGYINGKMFNSLAEKTVRAHKLINGMIKYFKNT</sequence>
<dbReference type="Pfam" id="PF05635">
    <property type="entry name" value="23S_rRNA_IVP"/>
    <property type="match status" value="1"/>
</dbReference>
<proteinExistence type="predicted"/>
<evidence type="ECO:0000313" key="2">
    <source>
        <dbReference type="Proteomes" id="UP000230557"/>
    </source>
</evidence>
<reference evidence="2" key="1">
    <citation type="submission" date="2017-09" db="EMBL/GenBank/DDBJ databases">
        <title>Depth-based differentiation of microbial function through sediment-hosted aquifers and enrichment of novel symbionts in the deep terrestrial subsurface.</title>
        <authorList>
            <person name="Probst A.J."/>
            <person name="Ladd B."/>
            <person name="Jarett J.K."/>
            <person name="Geller-Mcgrath D.E."/>
            <person name="Sieber C.M.K."/>
            <person name="Emerson J.B."/>
            <person name="Anantharaman K."/>
            <person name="Thomas B.C."/>
            <person name="Malmstrom R."/>
            <person name="Stieglmeier M."/>
            <person name="Klingl A."/>
            <person name="Woyke T."/>
            <person name="Ryan C.M."/>
            <person name="Banfield J.F."/>
        </authorList>
    </citation>
    <scope>NUCLEOTIDE SEQUENCE [LARGE SCALE GENOMIC DNA]</scope>
</reference>